<keyword evidence="3" id="KW-1185">Reference proteome</keyword>
<proteinExistence type="predicted"/>
<dbReference type="RefSeq" id="WP_119933657.1">
    <property type="nucleotide sequence ID" value="NZ_JAAVUN010000034.1"/>
</dbReference>
<dbReference type="AlphaFoldDB" id="A0A846TQA5"/>
<reference evidence="2 3" key="1">
    <citation type="submission" date="2020-02" db="EMBL/GenBank/DDBJ databases">
        <authorList>
            <person name="Sun Q."/>
        </authorList>
    </citation>
    <scope>NUCLEOTIDE SEQUENCE [LARGE SCALE GENOMIC DNA]</scope>
    <source>
        <strain evidence="2 3">YIM 13062</strain>
    </source>
</reference>
<comment type="caution">
    <text evidence="2">The sequence shown here is derived from an EMBL/GenBank/DDBJ whole genome shotgun (WGS) entry which is preliminary data.</text>
</comment>
<keyword evidence="1" id="KW-1133">Transmembrane helix</keyword>
<sequence length="125" mass="13628">MVGSLTACLITLLFFVMFLVSAEMTVTCTWGLLLLPVLGGYGVTAGALFYEFAIERMNRGLVIALCALGVIVFSADMALIFEYGNSRPIGEAPLWWMLTMAIGLGALSVVLNAVLPRRRRPSRRL</sequence>
<feature type="transmembrane region" description="Helical" evidence="1">
    <location>
        <begin position="60"/>
        <end position="81"/>
    </location>
</feature>
<dbReference type="Proteomes" id="UP000521379">
    <property type="component" value="Unassembled WGS sequence"/>
</dbReference>
<organism evidence="2 3">
    <name type="scientific">Kocuria subflava</name>
    <dbReference type="NCBI Taxonomy" id="1736139"/>
    <lineage>
        <taxon>Bacteria</taxon>
        <taxon>Bacillati</taxon>
        <taxon>Actinomycetota</taxon>
        <taxon>Actinomycetes</taxon>
        <taxon>Micrococcales</taxon>
        <taxon>Micrococcaceae</taxon>
        <taxon>Kocuria</taxon>
    </lineage>
</organism>
<keyword evidence="1" id="KW-0472">Membrane</keyword>
<accession>A0A846TQA5</accession>
<feature type="transmembrane region" description="Helical" evidence="1">
    <location>
        <begin position="93"/>
        <end position="115"/>
    </location>
</feature>
<gene>
    <name evidence="2" type="ORF">GTW58_11930</name>
</gene>
<dbReference type="EMBL" id="JAAVUN010000034">
    <property type="protein sequence ID" value="NKE10623.1"/>
    <property type="molecule type" value="Genomic_DNA"/>
</dbReference>
<keyword evidence="1" id="KW-0812">Transmembrane</keyword>
<evidence type="ECO:0000313" key="2">
    <source>
        <dbReference type="EMBL" id="NKE10623.1"/>
    </source>
</evidence>
<protein>
    <submittedName>
        <fullName evidence="2">Uncharacterized protein</fullName>
    </submittedName>
</protein>
<feature type="transmembrane region" description="Helical" evidence="1">
    <location>
        <begin position="32"/>
        <end position="53"/>
    </location>
</feature>
<name>A0A846TQA5_9MICC</name>
<evidence type="ECO:0000313" key="3">
    <source>
        <dbReference type="Proteomes" id="UP000521379"/>
    </source>
</evidence>
<evidence type="ECO:0000256" key="1">
    <source>
        <dbReference type="SAM" id="Phobius"/>
    </source>
</evidence>